<dbReference type="Proteomes" id="UP000664832">
    <property type="component" value="Unassembled WGS sequence"/>
</dbReference>
<dbReference type="EMBL" id="JAFLWI010000007">
    <property type="protein sequence ID" value="MBO0481890.1"/>
    <property type="molecule type" value="Genomic_DNA"/>
</dbReference>
<proteinExistence type="inferred from homology"/>
<evidence type="ECO:0000313" key="7">
    <source>
        <dbReference type="Proteomes" id="UP000664832"/>
    </source>
</evidence>
<feature type="compositionally biased region" description="Polar residues" evidence="3">
    <location>
        <begin position="64"/>
        <end position="76"/>
    </location>
</feature>
<organism evidence="6 7">
    <name type="scientific">Candidatus Enterococcus courvalinii</name>
    <dbReference type="NCBI Taxonomy" id="2815329"/>
    <lineage>
        <taxon>Bacteria</taxon>
        <taxon>Bacillati</taxon>
        <taxon>Bacillota</taxon>
        <taxon>Bacilli</taxon>
        <taxon>Lactobacillales</taxon>
        <taxon>Enterococcaceae</taxon>
        <taxon>Enterococcus</taxon>
    </lineage>
</organism>
<keyword evidence="2" id="KW-0378">Hydrolase</keyword>
<feature type="signal peptide" evidence="4">
    <location>
        <begin position="1"/>
        <end position="26"/>
    </location>
</feature>
<feature type="compositionally biased region" description="Acidic residues" evidence="3">
    <location>
        <begin position="83"/>
        <end position="95"/>
    </location>
</feature>
<dbReference type="PANTHER" id="PTHR33308:SF9">
    <property type="entry name" value="PEPTIDOGLYCAN HYDROLASE FLGJ"/>
    <property type="match status" value="1"/>
</dbReference>
<dbReference type="PANTHER" id="PTHR33308">
    <property type="entry name" value="PEPTIDOGLYCAN HYDROLASE FLGJ"/>
    <property type="match status" value="1"/>
</dbReference>
<reference evidence="6 7" key="1">
    <citation type="submission" date="2021-03" db="EMBL/GenBank/DDBJ databases">
        <title>Enterococcal diversity collection.</title>
        <authorList>
            <person name="Gilmore M.S."/>
            <person name="Schwartzman J."/>
            <person name="Van Tyne D."/>
            <person name="Martin M."/>
            <person name="Earl A.M."/>
            <person name="Manson A.L."/>
            <person name="Straub T."/>
            <person name="Salamzade R."/>
            <person name="Saavedra J."/>
            <person name="Lebreton F."/>
            <person name="Prichula J."/>
            <person name="Schaufler K."/>
            <person name="Gaca A."/>
            <person name="Sgardioli B."/>
            <person name="Wagenaar J."/>
            <person name="Strong T."/>
        </authorList>
    </citation>
    <scope>NUCLEOTIDE SEQUENCE [LARGE SCALE GENOMIC DNA]</scope>
    <source>
        <strain evidence="6 7">MSG2901</strain>
    </source>
</reference>
<feature type="chain" id="PRO_5046582254" evidence="4">
    <location>
        <begin position="27"/>
        <end position="433"/>
    </location>
</feature>
<protein>
    <submittedName>
        <fullName evidence="6">Glucosaminidase domain-containing protein</fullName>
    </submittedName>
</protein>
<evidence type="ECO:0000256" key="3">
    <source>
        <dbReference type="SAM" id="MobiDB-lite"/>
    </source>
</evidence>
<dbReference type="RefSeq" id="WP_206898657.1">
    <property type="nucleotide sequence ID" value="NZ_JAFLWI010000007.1"/>
</dbReference>
<evidence type="ECO:0000259" key="5">
    <source>
        <dbReference type="SMART" id="SM00047"/>
    </source>
</evidence>
<sequence length="433" mass="47904">MKKTIFLLSVMVLGGIVSTATPVSFADETGVNDETVVQSTISTYGDAIATTETQDSTATTQTSPITDTAESTTVGSSEIVESTVEEATPESEEPSTDTPEATETVENQLDDGEVLVHTTQTDLSQFEVSIASRFARSSSTTQQQFIDSVAPSARTLASQNDLYASVMIAQAIVESGWGKSQLASAPNYNLFGIKGSYNGQSVTFPTAEYVNGQWITVNAAFRKYPSYKQSLEDNVHILKTTSFQAGTYYYSGAWKSNTKSYKDATAWLTGRYATAPNYASTLNNVIETYNLTQYDESQTQVTTSPMYRLYNPNTGEHLYSLNEGEKNNLPKFGWKYEGVAWLAPNSGTKVYRMYNPYSGDHHYTAAQSEINFLKKLGWRYEGLSFYSGGSKAILRLFNPNEKTGTHHYTMSTKERDYLVKLGWRYEGIGFYGN</sequence>
<keyword evidence="7" id="KW-1185">Reference proteome</keyword>
<evidence type="ECO:0000313" key="6">
    <source>
        <dbReference type="EMBL" id="MBO0481890.1"/>
    </source>
</evidence>
<feature type="domain" description="Mannosyl-glycoprotein endo-beta-N-acetylglucosamidase-like" evidence="5">
    <location>
        <begin position="125"/>
        <end position="295"/>
    </location>
</feature>
<evidence type="ECO:0000256" key="1">
    <source>
        <dbReference type="ARBA" id="ARBA00010266"/>
    </source>
</evidence>
<dbReference type="InterPro" id="IPR002901">
    <property type="entry name" value="MGlyc_endo_b_GlcNAc-like_dom"/>
</dbReference>
<keyword evidence="4" id="KW-0732">Signal</keyword>
<evidence type="ECO:0000256" key="4">
    <source>
        <dbReference type="SAM" id="SignalP"/>
    </source>
</evidence>
<accession>A0ABS3I0N5</accession>
<name>A0ABS3I0N5_9ENTE</name>
<feature type="region of interest" description="Disordered" evidence="3">
    <location>
        <begin position="52"/>
        <end position="104"/>
    </location>
</feature>
<dbReference type="InterPro" id="IPR043708">
    <property type="entry name" value="DUF5648"/>
</dbReference>
<dbReference type="Gene3D" id="1.10.530.10">
    <property type="match status" value="1"/>
</dbReference>
<evidence type="ECO:0000256" key="2">
    <source>
        <dbReference type="ARBA" id="ARBA00022801"/>
    </source>
</evidence>
<dbReference type="Gene3D" id="4.10.80.30">
    <property type="entry name" value="DNA polymerase, domain 6"/>
    <property type="match status" value="1"/>
</dbReference>
<gene>
    <name evidence="6" type="ORF">JZO71_06070</name>
</gene>
<dbReference type="InterPro" id="IPR051056">
    <property type="entry name" value="Glycosyl_Hydrolase_73"/>
</dbReference>
<dbReference type="SMART" id="SM00047">
    <property type="entry name" value="LYZ2"/>
    <property type="match status" value="1"/>
</dbReference>
<dbReference type="Pfam" id="PF01832">
    <property type="entry name" value="Glucosaminidase"/>
    <property type="match status" value="1"/>
</dbReference>
<dbReference type="Pfam" id="PF18885">
    <property type="entry name" value="DUF5648"/>
    <property type="match status" value="1"/>
</dbReference>
<comment type="caution">
    <text evidence="6">The sequence shown here is derived from an EMBL/GenBank/DDBJ whole genome shotgun (WGS) entry which is preliminary data.</text>
</comment>
<feature type="compositionally biased region" description="Low complexity" evidence="3">
    <location>
        <begin position="52"/>
        <end position="63"/>
    </location>
</feature>
<comment type="similarity">
    <text evidence="1">Belongs to the glycosyl hydrolase 73 family.</text>
</comment>